<gene>
    <name evidence="6" type="ORF">D1O30_19945</name>
</gene>
<evidence type="ECO:0000259" key="5">
    <source>
        <dbReference type="Pfam" id="PF00501"/>
    </source>
</evidence>
<evidence type="ECO:0000256" key="1">
    <source>
        <dbReference type="ARBA" id="ARBA00006432"/>
    </source>
</evidence>
<keyword evidence="7" id="KW-1185">Reference proteome</keyword>
<evidence type="ECO:0000313" key="7">
    <source>
        <dbReference type="Proteomes" id="UP000268623"/>
    </source>
</evidence>
<dbReference type="GO" id="GO:0006633">
    <property type="term" value="P:fatty acid biosynthetic process"/>
    <property type="evidence" value="ECO:0007669"/>
    <property type="project" value="TreeGrafter"/>
</dbReference>
<accession>A0A3M9XJF9</accession>
<organism evidence="6 7">
    <name type="scientific">Methylocystis hirsuta</name>
    <dbReference type="NCBI Taxonomy" id="369798"/>
    <lineage>
        <taxon>Bacteria</taxon>
        <taxon>Pseudomonadati</taxon>
        <taxon>Pseudomonadota</taxon>
        <taxon>Alphaproteobacteria</taxon>
        <taxon>Hyphomicrobiales</taxon>
        <taxon>Methylocystaceae</taxon>
        <taxon>Methylocystis</taxon>
    </lineage>
</organism>
<sequence>MRAPDDAARYATIHKDPASFAIPPNLADYRAVCAVFSWEAARTGLSGLPQGSGLNIAYEAGDRHAYGPHADRVALRWIAKTGERRDYSYRELALATNRLANALQSMGVKSGDNVFVLLGRVPELYVAVLGALKMKCVVTPLFSAFGPEPIATRMEIGDARVLVTTEALYRRKVEALRGRLPKLEHVILVDAEERGDAVHSWRKLTQTASDAFEIAPTDPQETALLHFTSGTTGRPKGVIHVHEAVVTHYATGLYALDLHDDDLFWCMADPGLVTGTSYGVIATKEDR</sequence>
<dbReference type="RefSeq" id="WP_123177850.1">
    <property type="nucleotide sequence ID" value="NZ_QWDD01000003.1"/>
</dbReference>
<keyword evidence="3" id="KW-0547">Nucleotide-binding</keyword>
<dbReference type="GO" id="GO:0005524">
    <property type="term" value="F:ATP binding"/>
    <property type="evidence" value="ECO:0007669"/>
    <property type="project" value="UniProtKB-KW"/>
</dbReference>
<keyword evidence="2" id="KW-0436">Ligase</keyword>
<keyword evidence="4" id="KW-0067">ATP-binding</keyword>
<dbReference type="PROSITE" id="PS00455">
    <property type="entry name" value="AMP_BINDING"/>
    <property type="match status" value="1"/>
</dbReference>
<comment type="caution">
    <text evidence="6">The sequence shown here is derived from an EMBL/GenBank/DDBJ whole genome shotgun (WGS) entry which is preliminary data.</text>
</comment>
<name>A0A3M9XJF9_9HYPH</name>
<dbReference type="GO" id="GO:0006637">
    <property type="term" value="P:acyl-CoA metabolic process"/>
    <property type="evidence" value="ECO:0007669"/>
    <property type="project" value="TreeGrafter"/>
</dbReference>
<comment type="similarity">
    <text evidence="1">Belongs to the ATP-dependent AMP-binding enzyme family.</text>
</comment>
<reference evidence="6 7" key="1">
    <citation type="submission" date="2018-08" db="EMBL/GenBank/DDBJ databases">
        <title>Genome sequence of Methylocystis hirsuta CSC1, a methanotroph able to accumulate PHAs.</title>
        <authorList>
            <person name="Bordel S."/>
            <person name="Rodriguez E."/>
            <person name="Gancedo J."/>
            <person name="Munoz R."/>
        </authorList>
    </citation>
    <scope>NUCLEOTIDE SEQUENCE [LARGE SCALE GENOMIC DNA]</scope>
    <source>
        <strain evidence="6 7">CSC1</strain>
    </source>
</reference>
<feature type="domain" description="AMP-dependent synthetase/ligase" evidence="5">
    <location>
        <begin position="69"/>
        <end position="282"/>
    </location>
</feature>
<dbReference type="SUPFAM" id="SSF56801">
    <property type="entry name" value="Acetyl-CoA synthetase-like"/>
    <property type="match status" value="1"/>
</dbReference>
<dbReference type="EMBL" id="QWDD01000003">
    <property type="protein sequence ID" value="RNJ48104.1"/>
    <property type="molecule type" value="Genomic_DNA"/>
</dbReference>
<dbReference type="Pfam" id="PF00501">
    <property type="entry name" value="AMP-binding"/>
    <property type="match status" value="1"/>
</dbReference>
<dbReference type="GO" id="GO:0004321">
    <property type="term" value="F:fatty-acyl-CoA synthase activity"/>
    <property type="evidence" value="ECO:0007669"/>
    <property type="project" value="TreeGrafter"/>
</dbReference>
<dbReference type="InterPro" id="IPR051087">
    <property type="entry name" value="Mitochondrial_ACSM"/>
</dbReference>
<dbReference type="Proteomes" id="UP000268623">
    <property type="component" value="Unassembled WGS sequence"/>
</dbReference>
<evidence type="ECO:0000256" key="4">
    <source>
        <dbReference type="ARBA" id="ARBA00022840"/>
    </source>
</evidence>
<protein>
    <recommendedName>
        <fullName evidence="5">AMP-dependent synthetase/ligase domain-containing protein</fullName>
    </recommendedName>
</protein>
<dbReference type="AlphaFoldDB" id="A0A3M9XJF9"/>
<dbReference type="PANTHER" id="PTHR43605:SF10">
    <property type="entry name" value="ACYL-COA SYNTHETASE MEDIUM CHAIN FAMILY MEMBER 3"/>
    <property type="match status" value="1"/>
</dbReference>
<evidence type="ECO:0000256" key="3">
    <source>
        <dbReference type="ARBA" id="ARBA00022741"/>
    </source>
</evidence>
<dbReference type="PANTHER" id="PTHR43605">
    <property type="entry name" value="ACYL-COENZYME A SYNTHETASE"/>
    <property type="match status" value="1"/>
</dbReference>
<evidence type="ECO:0000313" key="6">
    <source>
        <dbReference type="EMBL" id="RNJ48104.1"/>
    </source>
</evidence>
<dbReference type="OrthoDB" id="9803968at2"/>
<dbReference type="Gene3D" id="3.40.50.12780">
    <property type="entry name" value="N-terminal domain of ligase-like"/>
    <property type="match status" value="1"/>
</dbReference>
<dbReference type="InterPro" id="IPR000873">
    <property type="entry name" value="AMP-dep_synth/lig_dom"/>
</dbReference>
<dbReference type="InterPro" id="IPR020845">
    <property type="entry name" value="AMP-binding_CS"/>
</dbReference>
<dbReference type="InterPro" id="IPR042099">
    <property type="entry name" value="ANL_N_sf"/>
</dbReference>
<dbReference type="GO" id="GO:0015645">
    <property type="term" value="F:fatty acid ligase activity"/>
    <property type="evidence" value="ECO:0007669"/>
    <property type="project" value="TreeGrafter"/>
</dbReference>
<proteinExistence type="inferred from homology"/>
<evidence type="ECO:0000256" key="2">
    <source>
        <dbReference type="ARBA" id="ARBA00022598"/>
    </source>
</evidence>